<sequence length="156" mass="16846">DGKEGKEGKEKKGKKGEAAKAEEEAEAADVSDFYHAAAGDSHIFCRKVDKKREKAALPEHRAKLKDQLKDLASSDGLLICCLGLQLALNSEGISGLQCPPELWALRLVSAGLSDESVREDTRALCDLCEKEGEAVSREAAVASWKERWMGSSKATS</sequence>
<comment type="caution">
    <text evidence="2">The sequence shown here is derived from an EMBL/GenBank/DDBJ whole genome shotgun (WGS) entry which is preliminary data.</text>
</comment>
<feature type="compositionally biased region" description="Basic and acidic residues" evidence="1">
    <location>
        <begin position="1"/>
        <end position="22"/>
    </location>
</feature>
<protein>
    <submittedName>
        <fullName evidence="2">Uncharacterized protein</fullName>
    </submittedName>
</protein>
<evidence type="ECO:0000313" key="3">
    <source>
        <dbReference type="Proteomes" id="UP000626109"/>
    </source>
</evidence>
<accession>A0A813IF62</accession>
<reference evidence="2" key="1">
    <citation type="submission" date="2021-02" db="EMBL/GenBank/DDBJ databases">
        <authorList>
            <person name="Dougan E. K."/>
            <person name="Rhodes N."/>
            <person name="Thang M."/>
            <person name="Chan C."/>
        </authorList>
    </citation>
    <scope>NUCLEOTIDE SEQUENCE</scope>
</reference>
<name>A0A813IF62_POLGL</name>
<dbReference type="Proteomes" id="UP000626109">
    <property type="component" value="Unassembled WGS sequence"/>
</dbReference>
<organism evidence="2 3">
    <name type="scientific">Polarella glacialis</name>
    <name type="common">Dinoflagellate</name>
    <dbReference type="NCBI Taxonomy" id="89957"/>
    <lineage>
        <taxon>Eukaryota</taxon>
        <taxon>Sar</taxon>
        <taxon>Alveolata</taxon>
        <taxon>Dinophyceae</taxon>
        <taxon>Suessiales</taxon>
        <taxon>Suessiaceae</taxon>
        <taxon>Polarella</taxon>
    </lineage>
</organism>
<dbReference type="EMBL" id="CAJNNW010007394">
    <property type="protein sequence ID" value="CAE8649210.1"/>
    <property type="molecule type" value="Genomic_DNA"/>
</dbReference>
<feature type="non-terminal residue" evidence="2">
    <location>
        <position position="156"/>
    </location>
</feature>
<gene>
    <name evidence="2" type="ORF">PGLA2088_LOCUS7227</name>
</gene>
<dbReference type="AlphaFoldDB" id="A0A813IF62"/>
<evidence type="ECO:0000256" key="1">
    <source>
        <dbReference type="SAM" id="MobiDB-lite"/>
    </source>
</evidence>
<proteinExistence type="predicted"/>
<feature type="region of interest" description="Disordered" evidence="1">
    <location>
        <begin position="1"/>
        <end position="23"/>
    </location>
</feature>
<evidence type="ECO:0000313" key="2">
    <source>
        <dbReference type="EMBL" id="CAE8649210.1"/>
    </source>
</evidence>